<reference evidence="3" key="1">
    <citation type="journal article" date="2019" name="Int. J. Syst. Evol. Microbiol.">
        <title>The Global Catalogue of Microorganisms (GCM) 10K type strain sequencing project: providing services to taxonomists for standard genome sequencing and annotation.</title>
        <authorList>
            <consortium name="The Broad Institute Genomics Platform"/>
            <consortium name="The Broad Institute Genome Sequencing Center for Infectious Disease"/>
            <person name="Wu L."/>
            <person name="Ma J."/>
        </authorList>
    </citation>
    <scope>NUCLEOTIDE SEQUENCE [LARGE SCALE GENOMIC DNA]</scope>
    <source>
        <strain evidence="3">CCUG 55585</strain>
    </source>
</reference>
<evidence type="ECO:0000313" key="2">
    <source>
        <dbReference type="EMBL" id="MFD0724434.1"/>
    </source>
</evidence>
<name>A0ABW2Y7A5_9GAMM</name>
<accession>A0ABW2Y7A5</accession>
<dbReference type="RefSeq" id="WP_386822095.1">
    <property type="nucleotide sequence ID" value="NZ_JBHTIF010000001.1"/>
</dbReference>
<sequence length="750" mass="81475">MLQLDSRTLTIEGVTVFRDHADPSQFWYLPGPVSLARREADQRAKFTFLKYKNRPGAARRGGGYLMIETELALDRDLERRVTERLASISRGRPKLAPVPFDEGTVACVALNLQGSGGTRATPAPEGAFNAVETILGAGKPSLAGSNTAVFSLELSAEGATLLEKALQEGTTPIGVIYDLKYTGLRPAFNVKITADFNQVFTHFSTSANGQRGFVRAGIDAGFERLVRDGAIRIEVADMTNSAENETRIKDALDFFKGQVLNTWFTPVLTPGTLAAAAAQADSLDQVRALGAQLRPPQPPAPERPPETPAPADPVDHGPSPTAGSGHGDAPAGMALPAGGGGADASPTEGTGEPATTGPAPASGAAGLAVRRDRGAAVDAVADGAGAGGTTGRSGDETVAAFRLKTIRQEERRKVTFEYNRAEAQQRTYAPQGFIGLLARDLRRPPYFIEIDIDDAFFRSIDIEAKAPFDFESVGLREIHLQIDYGPTSDPNNHRRKDFVFTAEDRGPKTVEFMTNLRKDRTYAYQAQYHFDPASGWDGVRSSYDGPRVASTDDRTLVLNPAEAVGFLSVRLEPGRIDAGVVDAIEIDLEYADPAGWRREHTVRIDADAPEAQTWKLRTSPNAPRSWSYTVRHKLKDGTERALPKATTRATSVVIDDPFPGSLDITIFPSLDFGSLRAAMLDVTYEDASHHYVRQQRLRLEPDATELSVRFSTPDPKRRVWRHQLTLVHADGRTERRPAVETEDDILGIVA</sequence>
<evidence type="ECO:0000256" key="1">
    <source>
        <dbReference type="SAM" id="MobiDB-lite"/>
    </source>
</evidence>
<feature type="region of interest" description="Disordered" evidence="1">
    <location>
        <begin position="292"/>
        <end position="366"/>
    </location>
</feature>
<feature type="compositionally biased region" description="Low complexity" evidence="1">
    <location>
        <begin position="343"/>
        <end position="366"/>
    </location>
</feature>
<dbReference type="EMBL" id="JBHTIF010000001">
    <property type="protein sequence ID" value="MFD0724434.1"/>
    <property type="molecule type" value="Genomic_DNA"/>
</dbReference>
<gene>
    <name evidence="2" type="ORF">ACFQ0E_02360</name>
</gene>
<protein>
    <submittedName>
        <fullName evidence="2">Uncharacterized protein</fullName>
    </submittedName>
</protein>
<organism evidence="2 3">
    <name type="scientific">Lysobacter brunescens</name>
    <dbReference type="NCBI Taxonomy" id="262323"/>
    <lineage>
        <taxon>Bacteria</taxon>
        <taxon>Pseudomonadati</taxon>
        <taxon>Pseudomonadota</taxon>
        <taxon>Gammaproteobacteria</taxon>
        <taxon>Lysobacterales</taxon>
        <taxon>Lysobacteraceae</taxon>
        <taxon>Lysobacter</taxon>
    </lineage>
</organism>
<evidence type="ECO:0000313" key="3">
    <source>
        <dbReference type="Proteomes" id="UP001597110"/>
    </source>
</evidence>
<keyword evidence="3" id="KW-1185">Reference proteome</keyword>
<proteinExistence type="predicted"/>
<dbReference type="Proteomes" id="UP001597110">
    <property type="component" value="Unassembled WGS sequence"/>
</dbReference>
<feature type="compositionally biased region" description="Low complexity" evidence="1">
    <location>
        <begin position="327"/>
        <end position="336"/>
    </location>
</feature>
<comment type="caution">
    <text evidence="2">The sequence shown here is derived from an EMBL/GenBank/DDBJ whole genome shotgun (WGS) entry which is preliminary data.</text>
</comment>
<feature type="compositionally biased region" description="Pro residues" evidence="1">
    <location>
        <begin position="295"/>
        <end position="311"/>
    </location>
</feature>